<keyword evidence="3" id="KW-1185">Reference proteome</keyword>
<accession>A0A2H3BIZ6</accession>
<proteinExistence type="predicted"/>
<gene>
    <name evidence="2" type="ORF">ARMSODRAFT_884176</name>
</gene>
<name>A0A2H3BIZ6_9AGAR</name>
<protein>
    <recommendedName>
        <fullName evidence="1">CxC2-like cysteine cluster KDZ transposase-associated domain-containing protein</fullName>
    </recommendedName>
</protein>
<dbReference type="Proteomes" id="UP000218334">
    <property type="component" value="Unassembled WGS sequence"/>
</dbReference>
<evidence type="ECO:0000313" key="3">
    <source>
        <dbReference type="Proteomes" id="UP000218334"/>
    </source>
</evidence>
<evidence type="ECO:0000313" key="2">
    <source>
        <dbReference type="EMBL" id="PBK70799.1"/>
    </source>
</evidence>
<dbReference type="InterPro" id="IPR041457">
    <property type="entry name" value="CxC2_KDZ-assoc"/>
</dbReference>
<sequence>MKPFLPLFPFIQSTYIADNYDARVHDLCTCDSGALSEYRCKSCYLQSPCCGECMKVIHRHLPFHQIEKWNGRYFEKTSLRQLGFVFPLGHGSYPCPNQLGTAFRKVIVVDVNGYHDVNFQFCFCRDRELDEAKQLFLHRLFPATVKHPETVFTGEVLDNFDVHHCTSTKSAESFCAALRKMSAAELPDDVSDSYRTFMQASHIHRHLQTVRRSGQVHNIDDVITHRRKNCIAVHCPACPEPEWNVDLAVLNNALESEKHKYTLFLDCDGTFNVPRINKPDDPNEESLNAGRAFVVEEHDYQRYLSRVENDPPDKCDCAKLRALKFDHLLKFVNLVVTGIVGFQCVRHVMFKPDATVDMYAGERLYYADRGLVGALRDQTKQRWIRLSYDLVCQYLPNLLTQITKERFPDVTDEELVKIAGIEGNIGQLHIVAHILRCLALYCFNHTPGIGRSCGDVLESAWDRTKRAGGSLKQMNHGLRHDMLDFILNDWNWSKVVRLGESMFEMMSI</sequence>
<feature type="domain" description="CxC2-like cysteine cluster KDZ transposase-associated" evidence="1">
    <location>
        <begin position="79"/>
        <end position="182"/>
    </location>
</feature>
<evidence type="ECO:0000259" key="1">
    <source>
        <dbReference type="Pfam" id="PF18803"/>
    </source>
</evidence>
<dbReference type="Pfam" id="PF18803">
    <property type="entry name" value="CxC2"/>
    <property type="match status" value="1"/>
</dbReference>
<dbReference type="Pfam" id="PF18758">
    <property type="entry name" value="KDZ"/>
    <property type="match status" value="1"/>
</dbReference>
<dbReference type="EMBL" id="KZ293425">
    <property type="protein sequence ID" value="PBK70799.1"/>
    <property type="molecule type" value="Genomic_DNA"/>
</dbReference>
<organism evidence="2 3">
    <name type="scientific">Armillaria solidipes</name>
    <dbReference type="NCBI Taxonomy" id="1076256"/>
    <lineage>
        <taxon>Eukaryota</taxon>
        <taxon>Fungi</taxon>
        <taxon>Dikarya</taxon>
        <taxon>Basidiomycota</taxon>
        <taxon>Agaricomycotina</taxon>
        <taxon>Agaricomycetes</taxon>
        <taxon>Agaricomycetidae</taxon>
        <taxon>Agaricales</taxon>
        <taxon>Marasmiineae</taxon>
        <taxon>Physalacriaceae</taxon>
        <taxon>Armillaria</taxon>
    </lineage>
</organism>
<dbReference type="STRING" id="1076256.A0A2H3BIZ6"/>
<dbReference type="InterPro" id="IPR040521">
    <property type="entry name" value="KDZ"/>
</dbReference>
<dbReference type="AlphaFoldDB" id="A0A2H3BIZ6"/>
<reference evidence="3" key="1">
    <citation type="journal article" date="2017" name="Nat. Ecol. Evol.">
        <title>Genome expansion and lineage-specific genetic innovations in the forest pathogenic fungi Armillaria.</title>
        <authorList>
            <person name="Sipos G."/>
            <person name="Prasanna A.N."/>
            <person name="Walter M.C."/>
            <person name="O'Connor E."/>
            <person name="Balint B."/>
            <person name="Krizsan K."/>
            <person name="Kiss B."/>
            <person name="Hess J."/>
            <person name="Varga T."/>
            <person name="Slot J."/>
            <person name="Riley R."/>
            <person name="Boka B."/>
            <person name="Rigling D."/>
            <person name="Barry K."/>
            <person name="Lee J."/>
            <person name="Mihaltcheva S."/>
            <person name="LaButti K."/>
            <person name="Lipzen A."/>
            <person name="Waldron R."/>
            <person name="Moloney N.M."/>
            <person name="Sperisen C."/>
            <person name="Kredics L."/>
            <person name="Vagvoelgyi C."/>
            <person name="Patrignani A."/>
            <person name="Fitzpatrick D."/>
            <person name="Nagy I."/>
            <person name="Doyle S."/>
            <person name="Anderson J.B."/>
            <person name="Grigoriev I.V."/>
            <person name="Gueldener U."/>
            <person name="Muensterkoetter M."/>
            <person name="Nagy L.G."/>
        </authorList>
    </citation>
    <scope>NUCLEOTIDE SEQUENCE [LARGE SCALE GENOMIC DNA]</scope>
    <source>
        <strain evidence="3">28-4</strain>
    </source>
</reference>